<dbReference type="AlphaFoldDB" id="L7CL62"/>
<evidence type="ECO:0000313" key="1">
    <source>
        <dbReference type="EMBL" id="ELP33811.1"/>
    </source>
</evidence>
<dbReference type="Proteomes" id="UP000010959">
    <property type="component" value="Unassembled WGS sequence"/>
</dbReference>
<evidence type="ECO:0008006" key="3">
    <source>
        <dbReference type="Google" id="ProtNLM"/>
    </source>
</evidence>
<dbReference type="EMBL" id="AMWG01000043">
    <property type="protein sequence ID" value="ELP33811.1"/>
    <property type="molecule type" value="Genomic_DNA"/>
</dbReference>
<evidence type="ECO:0000313" key="2">
    <source>
        <dbReference type="Proteomes" id="UP000010959"/>
    </source>
</evidence>
<organism evidence="1 2">
    <name type="scientific">Rhodopirellula baltica SWK14</name>
    <dbReference type="NCBI Taxonomy" id="993516"/>
    <lineage>
        <taxon>Bacteria</taxon>
        <taxon>Pseudomonadati</taxon>
        <taxon>Planctomycetota</taxon>
        <taxon>Planctomycetia</taxon>
        <taxon>Pirellulales</taxon>
        <taxon>Pirellulaceae</taxon>
        <taxon>Rhodopirellula</taxon>
    </lineage>
</organism>
<sequence>MTDQGNAYVKWPSQLRNSQGATALASELIGTGLAEWFGLPTFEYAVMQACEADAFPDSDDENLVPVFLTKEVEGDTWKGTAKELNQVENKADISRLVVFDTFACNSDRHLIFDNRGQKREHRNDGNVFLSQDAAPKMLRLRVYDHTIAITP</sequence>
<protein>
    <recommendedName>
        <fullName evidence="3">HipA-like C-terminal domain-containing protein</fullName>
    </recommendedName>
</protein>
<gene>
    <name evidence="1" type="ORF">RBSWK_01947</name>
</gene>
<name>L7CL62_RHOBT</name>
<proteinExistence type="predicted"/>
<dbReference type="PATRIC" id="fig|993516.3.peg.2076"/>
<accession>L7CL62</accession>
<reference evidence="1 2" key="1">
    <citation type="journal article" date="2013" name="Mar. Genomics">
        <title>Expression of sulfatases in Rhodopirellula baltica and the diversity of sulfatases in the genus Rhodopirellula.</title>
        <authorList>
            <person name="Wegner C.E."/>
            <person name="Richter-Heitmann T."/>
            <person name="Klindworth A."/>
            <person name="Klockow C."/>
            <person name="Richter M."/>
            <person name="Achstetter T."/>
            <person name="Glockner F.O."/>
            <person name="Harder J."/>
        </authorList>
    </citation>
    <scope>NUCLEOTIDE SEQUENCE [LARGE SCALE GENOMIC DNA]</scope>
    <source>
        <strain evidence="1 2">SWK14</strain>
    </source>
</reference>
<comment type="caution">
    <text evidence="1">The sequence shown here is derived from an EMBL/GenBank/DDBJ whole genome shotgun (WGS) entry which is preliminary data.</text>
</comment>